<evidence type="ECO:0000313" key="3">
    <source>
        <dbReference type="Proteomes" id="UP000605970"/>
    </source>
</evidence>
<proteinExistence type="predicted"/>
<keyword evidence="1" id="KW-0732">Signal</keyword>
<protein>
    <submittedName>
        <fullName evidence="2">Neuropeptide-like protein 42</fullName>
    </submittedName>
</protein>
<sequence>MFSNLSTLFPVILTAQMILNTSSHGIENGALFMVLPSDGRNVNNLNWYHGPIQWEKRSITNGDLQVLRQLQTNANTRQANGEYVNSARVMRSAASKQSPDWNDLGWAWG</sequence>
<reference evidence="2" key="1">
    <citation type="journal article" date="2020" name="Ecol. Evol.">
        <title>Genome structure and content of the rice root-knot nematode (Meloidogyne graminicola).</title>
        <authorList>
            <person name="Phan N.T."/>
            <person name="Danchin E.G.J."/>
            <person name="Klopp C."/>
            <person name="Perfus-Barbeoch L."/>
            <person name="Kozlowski D.K."/>
            <person name="Koutsovoulos G.D."/>
            <person name="Lopez-Roques C."/>
            <person name="Bouchez O."/>
            <person name="Zahm M."/>
            <person name="Besnard G."/>
            <person name="Bellafiore S."/>
        </authorList>
    </citation>
    <scope>NUCLEOTIDE SEQUENCE</scope>
    <source>
        <strain evidence="2">VN-18</strain>
    </source>
</reference>
<evidence type="ECO:0000256" key="1">
    <source>
        <dbReference type="SAM" id="SignalP"/>
    </source>
</evidence>
<dbReference type="EMBL" id="JABEBT010000053">
    <property type="protein sequence ID" value="KAF7634647.1"/>
    <property type="molecule type" value="Genomic_DNA"/>
</dbReference>
<comment type="caution">
    <text evidence="2">The sequence shown here is derived from an EMBL/GenBank/DDBJ whole genome shotgun (WGS) entry which is preliminary data.</text>
</comment>
<dbReference type="Proteomes" id="UP000605970">
    <property type="component" value="Unassembled WGS sequence"/>
</dbReference>
<dbReference type="AlphaFoldDB" id="A0A8S9ZMF0"/>
<dbReference type="OrthoDB" id="5899057at2759"/>
<evidence type="ECO:0000313" key="2">
    <source>
        <dbReference type="EMBL" id="KAF7634647.1"/>
    </source>
</evidence>
<name>A0A8S9ZMF0_9BILA</name>
<feature type="signal peptide" evidence="1">
    <location>
        <begin position="1"/>
        <end position="23"/>
    </location>
</feature>
<keyword evidence="2" id="KW-0527">Neuropeptide</keyword>
<feature type="chain" id="PRO_5035836642" evidence="1">
    <location>
        <begin position="24"/>
        <end position="109"/>
    </location>
</feature>
<organism evidence="2 3">
    <name type="scientific">Meloidogyne graminicola</name>
    <dbReference type="NCBI Taxonomy" id="189291"/>
    <lineage>
        <taxon>Eukaryota</taxon>
        <taxon>Metazoa</taxon>
        <taxon>Ecdysozoa</taxon>
        <taxon>Nematoda</taxon>
        <taxon>Chromadorea</taxon>
        <taxon>Rhabditida</taxon>
        <taxon>Tylenchina</taxon>
        <taxon>Tylenchomorpha</taxon>
        <taxon>Tylenchoidea</taxon>
        <taxon>Meloidogynidae</taxon>
        <taxon>Meloidogyninae</taxon>
        <taxon>Meloidogyne</taxon>
    </lineage>
</organism>
<gene>
    <name evidence="2" type="ORF">Mgra_00005894</name>
</gene>
<keyword evidence="3" id="KW-1185">Reference proteome</keyword>
<dbReference type="GO" id="GO:0007218">
    <property type="term" value="P:neuropeptide signaling pathway"/>
    <property type="evidence" value="ECO:0007669"/>
    <property type="project" value="UniProtKB-KW"/>
</dbReference>
<accession>A0A8S9ZMF0</accession>